<dbReference type="InterPro" id="IPR002684">
    <property type="entry name" value="Biotin_synth/BioAB"/>
</dbReference>
<evidence type="ECO:0000256" key="1">
    <source>
        <dbReference type="ARBA" id="ARBA00004942"/>
    </source>
</evidence>
<dbReference type="InterPro" id="IPR013785">
    <property type="entry name" value="Aldolase_TIM"/>
</dbReference>
<organism evidence="16 17">
    <name type="scientific">Moryella indoligenes</name>
    <dbReference type="NCBI Taxonomy" id="371674"/>
    <lineage>
        <taxon>Bacteria</taxon>
        <taxon>Bacillati</taxon>
        <taxon>Bacillota</taxon>
        <taxon>Clostridia</taxon>
        <taxon>Lachnospirales</taxon>
        <taxon>Lachnospiraceae</taxon>
        <taxon>Moryella</taxon>
    </lineage>
</organism>
<evidence type="ECO:0000256" key="2">
    <source>
        <dbReference type="ARBA" id="ARBA00010765"/>
    </source>
</evidence>
<evidence type="ECO:0000256" key="14">
    <source>
        <dbReference type="PIRSR" id="PIRSR001619-1"/>
    </source>
</evidence>
<dbReference type="PANTHER" id="PTHR22976">
    <property type="entry name" value="BIOTIN SYNTHASE"/>
    <property type="match status" value="1"/>
</dbReference>
<keyword evidence="11 13" id="KW-0411">Iron-sulfur</keyword>
<dbReference type="SMART" id="SM00876">
    <property type="entry name" value="BATS"/>
    <property type="match status" value="1"/>
</dbReference>
<dbReference type="Pfam" id="PF06968">
    <property type="entry name" value="BATS"/>
    <property type="match status" value="1"/>
</dbReference>
<dbReference type="GO" id="GO:0004076">
    <property type="term" value="F:biotin synthase activity"/>
    <property type="evidence" value="ECO:0007669"/>
    <property type="project" value="UniProtKB-UniRule"/>
</dbReference>
<dbReference type="SFLD" id="SFLDG01278">
    <property type="entry name" value="biotin_synthase_like"/>
    <property type="match status" value="1"/>
</dbReference>
<comment type="cofactor">
    <cofactor evidence="13">
        <name>[2Fe-2S] cluster</name>
        <dbReference type="ChEBI" id="CHEBI:190135"/>
    </cofactor>
    <text evidence="13">Binds 1 [2Fe-2S] cluster. The cluster is coordinated with 3 cysteines and 1 arginine.</text>
</comment>
<comment type="pathway">
    <text evidence="1 13">Cofactor biosynthesis; biotin biosynthesis; biotin from 7,8-diaminononanoate: step 2/2.</text>
</comment>
<dbReference type="InterPro" id="IPR058240">
    <property type="entry name" value="rSAM_sf"/>
</dbReference>
<evidence type="ECO:0000256" key="3">
    <source>
        <dbReference type="ARBA" id="ARBA00012236"/>
    </source>
</evidence>
<dbReference type="RefSeq" id="WP_211292267.1">
    <property type="nucleotide sequence ID" value="NZ_JAUSTO010000011.1"/>
</dbReference>
<feature type="domain" description="Radical SAM core" evidence="15">
    <location>
        <begin position="57"/>
        <end position="286"/>
    </location>
</feature>
<dbReference type="Proteomes" id="UP001241537">
    <property type="component" value="Unassembled WGS sequence"/>
</dbReference>
<comment type="catalytic activity">
    <reaction evidence="12 13">
        <text>(4R,5S)-dethiobiotin + (sulfur carrier)-SH + 2 reduced [2Fe-2S]-[ferredoxin] + 2 S-adenosyl-L-methionine = (sulfur carrier)-H + biotin + 2 5'-deoxyadenosine + 2 L-methionine + 2 oxidized [2Fe-2S]-[ferredoxin]</text>
        <dbReference type="Rhea" id="RHEA:22060"/>
        <dbReference type="Rhea" id="RHEA-COMP:10000"/>
        <dbReference type="Rhea" id="RHEA-COMP:10001"/>
        <dbReference type="Rhea" id="RHEA-COMP:14737"/>
        <dbReference type="Rhea" id="RHEA-COMP:14739"/>
        <dbReference type="ChEBI" id="CHEBI:17319"/>
        <dbReference type="ChEBI" id="CHEBI:29917"/>
        <dbReference type="ChEBI" id="CHEBI:33737"/>
        <dbReference type="ChEBI" id="CHEBI:33738"/>
        <dbReference type="ChEBI" id="CHEBI:57586"/>
        <dbReference type="ChEBI" id="CHEBI:57844"/>
        <dbReference type="ChEBI" id="CHEBI:59789"/>
        <dbReference type="ChEBI" id="CHEBI:64428"/>
        <dbReference type="ChEBI" id="CHEBI:149473"/>
        <dbReference type="EC" id="2.8.1.6"/>
    </reaction>
</comment>
<comment type="subunit">
    <text evidence="13">Homodimer.</text>
</comment>
<dbReference type="SMART" id="SM00729">
    <property type="entry name" value="Elp3"/>
    <property type="match status" value="1"/>
</dbReference>
<dbReference type="GO" id="GO:0009102">
    <property type="term" value="P:biotin biosynthetic process"/>
    <property type="evidence" value="ECO:0007669"/>
    <property type="project" value="UniProtKB-UniRule"/>
</dbReference>
<evidence type="ECO:0000256" key="6">
    <source>
        <dbReference type="ARBA" id="ARBA00022691"/>
    </source>
</evidence>
<dbReference type="InterPro" id="IPR006638">
    <property type="entry name" value="Elp3/MiaA/NifB-like_rSAM"/>
</dbReference>
<dbReference type="Gene3D" id="3.20.20.70">
    <property type="entry name" value="Aldolase class I"/>
    <property type="match status" value="1"/>
</dbReference>
<dbReference type="Pfam" id="PF04055">
    <property type="entry name" value="Radical_SAM"/>
    <property type="match status" value="1"/>
</dbReference>
<feature type="binding site" evidence="13 14">
    <location>
        <position position="75"/>
    </location>
    <ligand>
        <name>[4Fe-4S] cluster</name>
        <dbReference type="ChEBI" id="CHEBI:49883"/>
        <note>4Fe-4S-S-AdoMet</note>
    </ligand>
</feature>
<dbReference type="PROSITE" id="PS51918">
    <property type="entry name" value="RADICAL_SAM"/>
    <property type="match status" value="1"/>
</dbReference>
<feature type="binding site" evidence="13 14">
    <location>
        <position position="211"/>
    </location>
    <ligand>
        <name>[2Fe-2S] cluster</name>
        <dbReference type="ChEBI" id="CHEBI:190135"/>
    </ligand>
</feature>
<feature type="binding site" evidence="13 14">
    <location>
        <position position="119"/>
    </location>
    <ligand>
        <name>[2Fe-2S] cluster</name>
        <dbReference type="ChEBI" id="CHEBI:190135"/>
    </ligand>
</feature>
<evidence type="ECO:0000256" key="7">
    <source>
        <dbReference type="ARBA" id="ARBA00022714"/>
    </source>
</evidence>
<keyword evidence="10 13" id="KW-0408">Iron</keyword>
<dbReference type="InterPro" id="IPR024177">
    <property type="entry name" value="Biotin_synthase"/>
</dbReference>
<comment type="caution">
    <text evidence="16">The sequence shown here is derived from an EMBL/GenBank/DDBJ whole genome shotgun (WGS) entry which is preliminary data.</text>
</comment>
<dbReference type="GO" id="GO:0005506">
    <property type="term" value="F:iron ion binding"/>
    <property type="evidence" value="ECO:0007669"/>
    <property type="project" value="UniProtKB-UniRule"/>
</dbReference>
<evidence type="ECO:0000256" key="12">
    <source>
        <dbReference type="ARBA" id="ARBA00051157"/>
    </source>
</evidence>
<keyword evidence="7 13" id="KW-0001">2Fe-2S</keyword>
<dbReference type="GO" id="GO:0051537">
    <property type="term" value="F:2 iron, 2 sulfur cluster binding"/>
    <property type="evidence" value="ECO:0007669"/>
    <property type="project" value="UniProtKB-KW"/>
</dbReference>
<proteinExistence type="inferred from homology"/>
<protein>
    <recommendedName>
        <fullName evidence="3 13">Biotin synthase</fullName>
        <ecNumber evidence="3 13">2.8.1.6</ecNumber>
    </recommendedName>
</protein>
<name>A0AAE4AMF0_9FIRM</name>
<evidence type="ECO:0000256" key="8">
    <source>
        <dbReference type="ARBA" id="ARBA00022723"/>
    </source>
</evidence>
<comment type="cofactor">
    <cofactor evidence="13 14">
        <name>[4Fe-4S] cluster</name>
        <dbReference type="ChEBI" id="CHEBI:49883"/>
    </cofactor>
    <text evidence="13 14">Binds 1 [4Fe-4S] cluster. The cluster is coordinated with 3 cysteines and an exchangeable S-adenosyl-L-methionine.</text>
</comment>
<dbReference type="CDD" id="cd01335">
    <property type="entry name" value="Radical_SAM"/>
    <property type="match status" value="1"/>
</dbReference>
<comment type="similarity">
    <text evidence="2 13">Belongs to the radical SAM superfamily. Biotin synthase family.</text>
</comment>
<dbReference type="PIRSF" id="PIRSF001619">
    <property type="entry name" value="Biotin_synth"/>
    <property type="match status" value="1"/>
</dbReference>
<evidence type="ECO:0000313" key="17">
    <source>
        <dbReference type="Proteomes" id="UP001241537"/>
    </source>
</evidence>
<keyword evidence="8 13" id="KW-0479">Metal-binding</keyword>
<evidence type="ECO:0000256" key="5">
    <source>
        <dbReference type="ARBA" id="ARBA00022679"/>
    </source>
</evidence>
<feature type="binding site" evidence="13 14">
    <location>
        <position position="151"/>
    </location>
    <ligand>
        <name>[2Fe-2S] cluster</name>
        <dbReference type="ChEBI" id="CHEBI:190135"/>
    </ligand>
</feature>
<comment type="cofactor">
    <cofactor evidence="14">
        <name>[2Fe-2S] cluster</name>
        <dbReference type="ChEBI" id="CHEBI:190135"/>
    </cofactor>
    <text evidence="14">Binds 1 [2Fe-2S] cluster. The cluster is coordinated with 3 cysteines and 1 arginine.</text>
</comment>
<dbReference type="InterPro" id="IPR007197">
    <property type="entry name" value="rSAM"/>
</dbReference>
<keyword evidence="6 13" id="KW-0949">S-adenosyl-L-methionine</keyword>
<dbReference type="NCBIfam" id="TIGR00433">
    <property type="entry name" value="bioB"/>
    <property type="match status" value="1"/>
</dbReference>
<dbReference type="EC" id="2.8.1.6" evidence="3 13"/>
<sequence>MEAEARMQQAAEPGIGKLTEEIIGGRRLKRGDPALPTLLQCELNALCRGADRLRAHFCGDKVDLCTIISGKCGRCSEDCKYCAQSAHSKTGCEEYDFLPSELIVAAAHSHEREGVNRFSIVTSGRALSGAEFDRAIKTYECLGRECQLKLCASMGFLTDEQFRRLREAGVSRYHDNIESSHRFFPQICTTHSFEQKLSAIRRAQAAGLTVCSGGIIGMGEDWEDRIDMALTLSELQIKSIPINILMPVKGTPLENQPPLSDEEVLRSIALFRFINPEAQIRLAGGRRSLKENGRETFCSGASATITGNMLTTSGSTIAQDRAMLTAMGRDVRPEWAQEARA</sequence>
<dbReference type="GO" id="GO:0051539">
    <property type="term" value="F:4 iron, 4 sulfur cluster binding"/>
    <property type="evidence" value="ECO:0007669"/>
    <property type="project" value="UniProtKB-KW"/>
</dbReference>
<dbReference type="PANTHER" id="PTHR22976:SF2">
    <property type="entry name" value="BIOTIN SYNTHASE, MITOCHONDRIAL"/>
    <property type="match status" value="1"/>
</dbReference>
<evidence type="ECO:0000256" key="9">
    <source>
        <dbReference type="ARBA" id="ARBA00022756"/>
    </source>
</evidence>
<keyword evidence="17" id="KW-1185">Reference proteome</keyword>
<gene>
    <name evidence="13" type="primary">bioB</name>
    <name evidence="16" type="ORF">J2S20_001763</name>
</gene>
<accession>A0AAE4AMF0</accession>
<feature type="binding site" evidence="13 14">
    <location>
        <position position="281"/>
    </location>
    <ligand>
        <name>[2Fe-2S] cluster</name>
        <dbReference type="ChEBI" id="CHEBI:190135"/>
    </ligand>
</feature>
<evidence type="ECO:0000256" key="11">
    <source>
        <dbReference type="ARBA" id="ARBA00023014"/>
    </source>
</evidence>
<dbReference type="SFLD" id="SFLDG01060">
    <property type="entry name" value="BATS_domain_containing"/>
    <property type="match status" value="1"/>
</dbReference>
<reference evidence="16" key="1">
    <citation type="submission" date="2023-07" db="EMBL/GenBank/DDBJ databases">
        <title>Genomic Encyclopedia of Type Strains, Phase IV (KMG-IV): sequencing the most valuable type-strain genomes for metagenomic binning, comparative biology and taxonomic classification.</title>
        <authorList>
            <person name="Goeker M."/>
        </authorList>
    </citation>
    <scope>NUCLEOTIDE SEQUENCE</scope>
    <source>
        <strain evidence="16">DSM 19659</strain>
    </source>
</reference>
<keyword evidence="9 13" id="KW-0093">Biotin biosynthesis</keyword>
<feature type="binding site" evidence="13 14">
    <location>
        <position position="82"/>
    </location>
    <ligand>
        <name>[4Fe-4S] cluster</name>
        <dbReference type="ChEBI" id="CHEBI:49883"/>
        <note>4Fe-4S-S-AdoMet</note>
    </ligand>
</feature>
<evidence type="ECO:0000256" key="4">
    <source>
        <dbReference type="ARBA" id="ARBA00022485"/>
    </source>
</evidence>
<dbReference type="SFLD" id="SFLDS00029">
    <property type="entry name" value="Radical_SAM"/>
    <property type="match status" value="1"/>
</dbReference>
<evidence type="ECO:0000256" key="13">
    <source>
        <dbReference type="HAMAP-Rule" id="MF_01694"/>
    </source>
</evidence>
<dbReference type="AlphaFoldDB" id="A0AAE4AMF0"/>
<dbReference type="InterPro" id="IPR010722">
    <property type="entry name" value="BATS_dom"/>
</dbReference>
<evidence type="ECO:0000313" key="16">
    <source>
        <dbReference type="EMBL" id="MDQ0153056.1"/>
    </source>
</evidence>
<comment type="function">
    <text evidence="13">Catalyzes the conversion of dethiobiotin (DTB) to biotin by the insertion of a sulfur atom into dethiobiotin via a radical-based mechanism.</text>
</comment>
<dbReference type="HAMAP" id="MF_01694">
    <property type="entry name" value="BioB"/>
    <property type="match status" value="1"/>
</dbReference>
<evidence type="ECO:0000256" key="10">
    <source>
        <dbReference type="ARBA" id="ARBA00023004"/>
    </source>
</evidence>
<feature type="binding site" evidence="13 14">
    <location>
        <position position="79"/>
    </location>
    <ligand>
        <name>[4Fe-4S] cluster</name>
        <dbReference type="ChEBI" id="CHEBI:49883"/>
        <note>4Fe-4S-S-AdoMet</note>
    </ligand>
</feature>
<evidence type="ECO:0000259" key="15">
    <source>
        <dbReference type="PROSITE" id="PS51918"/>
    </source>
</evidence>
<keyword evidence="5 13" id="KW-0808">Transferase</keyword>
<dbReference type="SUPFAM" id="SSF102114">
    <property type="entry name" value="Radical SAM enzymes"/>
    <property type="match status" value="1"/>
</dbReference>
<keyword evidence="4 13" id="KW-0004">4Fe-4S</keyword>
<dbReference type="EMBL" id="JAUSTO010000011">
    <property type="protein sequence ID" value="MDQ0153056.1"/>
    <property type="molecule type" value="Genomic_DNA"/>
</dbReference>